<dbReference type="PANTHER" id="PTHR34606">
    <property type="entry name" value="BON DOMAIN-CONTAINING PROTEIN"/>
    <property type="match status" value="1"/>
</dbReference>
<protein>
    <submittedName>
        <fullName evidence="3">BON domain-containing protein</fullName>
    </submittedName>
</protein>
<dbReference type="Pfam" id="PF04972">
    <property type="entry name" value="BON"/>
    <property type="match status" value="3"/>
</dbReference>
<keyword evidence="1" id="KW-0732">Signal</keyword>
<organism evidence="3 4">
    <name type="scientific">Rhodocyclus gracilis</name>
    <dbReference type="NCBI Taxonomy" id="2929842"/>
    <lineage>
        <taxon>Bacteria</taxon>
        <taxon>Pseudomonadati</taxon>
        <taxon>Pseudomonadota</taxon>
        <taxon>Betaproteobacteria</taxon>
        <taxon>Rhodocyclales</taxon>
        <taxon>Rhodocyclaceae</taxon>
        <taxon>Rhodocyclus</taxon>
    </lineage>
</organism>
<dbReference type="InterPro" id="IPR051686">
    <property type="entry name" value="Lipoprotein_DolP"/>
</dbReference>
<dbReference type="RefSeq" id="WP_167682084.1">
    <property type="nucleotide sequence ID" value="NZ_JAATWB010000006.1"/>
</dbReference>
<dbReference type="InterPro" id="IPR014004">
    <property type="entry name" value="Transpt-assoc_nodulatn_dom_bac"/>
</dbReference>
<evidence type="ECO:0000259" key="2">
    <source>
        <dbReference type="PROSITE" id="PS50914"/>
    </source>
</evidence>
<keyword evidence="4" id="KW-1185">Reference proteome</keyword>
<evidence type="ECO:0000256" key="1">
    <source>
        <dbReference type="ARBA" id="ARBA00022729"/>
    </source>
</evidence>
<feature type="domain" description="BON" evidence="2">
    <location>
        <begin position="149"/>
        <end position="217"/>
    </location>
</feature>
<dbReference type="PANTHER" id="PTHR34606:SF4">
    <property type="entry name" value="OUTER MEMBRANE LIPOPROTEIN DOLP"/>
    <property type="match status" value="1"/>
</dbReference>
<accession>A0ABX0WIM8</accession>
<evidence type="ECO:0000313" key="4">
    <source>
        <dbReference type="Proteomes" id="UP000720344"/>
    </source>
</evidence>
<feature type="domain" description="BON" evidence="2">
    <location>
        <begin position="3"/>
        <end position="71"/>
    </location>
</feature>
<proteinExistence type="predicted"/>
<reference evidence="4" key="1">
    <citation type="submission" date="2020-03" db="EMBL/GenBank/DDBJ databases">
        <title>Whole-genome sequence of the purple nonsulfur bacterium Rhodocyclus tenuis DSM112.</title>
        <authorList>
            <person name="Kyndt J.A."/>
            <person name="Meyer T.E."/>
        </authorList>
    </citation>
    <scope>NUCLEOTIDE SEQUENCE [LARGE SCALE GENOMIC DNA]</scope>
    <source>
        <strain evidence="4">DSM 112</strain>
    </source>
</reference>
<comment type="caution">
    <text evidence="3">The sequence shown here is derived from an EMBL/GenBank/DDBJ whole genome shotgun (WGS) entry which is preliminary data.</text>
</comment>
<name>A0ABX0WIM8_9RHOO</name>
<dbReference type="PROSITE" id="PS50914">
    <property type="entry name" value="BON"/>
    <property type="match status" value="3"/>
</dbReference>
<dbReference type="Proteomes" id="UP000720344">
    <property type="component" value="Unassembled WGS sequence"/>
</dbReference>
<dbReference type="InterPro" id="IPR007055">
    <property type="entry name" value="BON_dom"/>
</dbReference>
<dbReference type="SMART" id="SM00749">
    <property type="entry name" value="BON"/>
    <property type="match status" value="2"/>
</dbReference>
<dbReference type="Gene3D" id="3.30.1340.30">
    <property type="match status" value="3"/>
</dbReference>
<dbReference type="EMBL" id="JAATWB010000006">
    <property type="protein sequence ID" value="NJA89578.1"/>
    <property type="molecule type" value="Genomic_DNA"/>
</dbReference>
<gene>
    <name evidence="3" type="ORF">HCX48_10125</name>
</gene>
<sequence length="217" mass="23504">MKTDSQLQHDVSDELTWEPAVHAAQIGVEAKDGVITLAGEVGSYAEKWAAERAAQRVAGVMALAVDIDVKLNPLSKRSDADIARSAENVLEWMAALRDGCVKVIVEDGWITLSGEVDWHYQRQAAVDAVCHLLGVTGVSDQIAIKPDAPFNAIKSDIEAAIKRRVDGHANTVHVAVHDAEVTLSGTIRDWSERDLVTHAAWCTPGVRRVIDRLTVAS</sequence>
<evidence type="ECO:0000313" key="3">
    <source>
        <dbReference type="EMBL" id="NJA89578.1"/>
    </source>
</evidence>
<feature type="domain" description="BON" evidence="2">
    <location>
        <begin position="78"/>
        <end position="146"/>
    </location>
</feature>